<reference evidence="2" key="1">
    <citation type="submission" date="2014-09" db="EMBL/GenBank/DDBJ databases">
        <authorList>
            <person name="Magalhaes I.L.F."/>
            <person name="Oliveira U."/>
            <person name="Santos F.R."/>
            <person name="Vidigal T.H.D.A."/>
            <person name="Brescovit A.D."/>
            <person name="Santos A.J."/>
        </authorList>
    </citation>
    <scope>NUCLEOTIDE SEQUENCE</scope>
    <source>
        <tissue evidence="2">Shoot tissue taken approximately 20 cm above the soil surface</tissue>
    </source>
</reference>
<feature type="region of interest" description="Disordered" evidence="1">
    <location>
        <begin position="44"/>
        <end position="136"/>
    </location>
</feature>
<dbReference type="AlphaFoldDB" id="A0A0A8Z2J2"/>
<proteinExistence type="predicted"/>
<feature type="compositionally biased region" description="Basic and acidic residues" evidence="1">
    <location>
        <begin position="67"/>
        <end position="85"/>
    </location>
</feature>
<dbReference type="PANTHER" id="PTHR36756">
    <property type="entry name" value="EXPRESSED PROTEIN"/>
    <property type="match status" value="1"/>
</dbReference>
<name>A0A0A8Z2J2_ARUDO</name>
<sequence length="333" mass="36495">MAEACTVSHAENKRSLPAWMLKSCSGNPVVKIEDGDEQVLESDEKIGALDQSKPIKRKSGGLLQNVDSEKDAGEVGVLKRCDGREKARRKSKDAVKDEIEKAASKNPRKESARAAPKNSRKRKLENVKSEASSPGTIDDGIELIVEDLLSIAEEYVNADKQKQHELETVKAARRKDHLSCPTISTEADTGGSIVNARSMKGLVLCSTVATNTRPSEHRGADNKGHQELLCSSSLETTGDVAQEMLDLFLGPLLSKPAYYGNRSEYIESITANVNHLPEKKDMAYGNKSEYIESTTANVYHLPEKKDVHNEVPKQGEPVAKKKSSLKDKVALLF</sequence>
<reference evidence="2" key="2">
    <citation type="journal article" date="2015" name="Data Brief">
        <title>Shoot transcriptome of the giant reed, Arundo donax.</title>
        <authorList>
            <person name="Barrero R.A."/>
            <person name="Guerrero F.D."/>
            <person name="Moolhuijzen P."/>
            <person name="Goolsby J.A."/>
            <person name="Tidwell J."/>
            <person name="Bellgard S.E."/>
            <person name="Bellgard M.I."/>
        </authorList>
    </citation>
    <scope>NUCLEOTIDE SEQUENCE</scope>
    <source>
        <tissue evidence="2">Shoot tissue taken approximately 20 cm above the soil surface</tissue>
    </source>
</reference>
<organism evidence="2">
    <name type="scientific">Arundo donax</name>
    <name type="common">Giant reed</name>
    <name type="synonym">Donax arundinaceus</name>
    <dbReference type="NCBI Taxonomy" id="35708"/>
    <lineage>
        <taxon>Eukaryota</taxon>
        <taxon>Viridiplantae</taxon>
        <taxon>Streptophyta</taxon>
        <taxon>Embryophyta</taxon>
        <taxon>Tracheophyta</taxon>
        <taxon>Spermatophyta</taxon>
        <taxon>Magnoliopsida</taxon>
        <taxon>Liliopsida</taxon>
        <taxon>Poales</taxon>
        <taxon>Poaceae</taxon>
        <taxon>PACMAD clade</taxon>
        <taxon>Arundinoideae</taxon>
        <taxon>Arundineae</taxon>
        <taxon>Arundo</taxon>
    </lineage>
</organism>
<dbReference type="PANTHER" id="PTHR36756:SF1">
    <property type="entry name" value="EXPRESSED PROTEIN"/>
    <property type="match status" value="1"/>
</dbReference>
<protein>
    <submittedName>
        <fullName evidence="2">Uncharacterized protein</fullName>
    </submittedName>
</protein>
<evidence type="ECO:0000256" key="1">
    <source>
        <dbReference type="SAM" id="MobiDB-lite"/>
    </source>
</evidence>
<accession>A0A0A8Z2J2</accession>
<dbReference type="EMBL" id="GBRH01265977">
    <property type="protein sequence ID" value="JAD31918.1"/>
    <property type="molecule type" value="Transcribed_RNA"/>
</dbReference>
<evidence type="ECO:0000313" key="2">
    <source>
        <dbReference type="EMBL" id="JAD31918.1"/>
    </source>
</evidence>
<feature type="compositionally biased region" description="Basic and acidic residues" evidence="1">
    <location>
        <begin position="92"/>
        <end position="112"/>
    </location>
</feature>